<name>A0A521BG16_9SPHI</name>
<dbReference type="PROSITE" id="PS50905">
    <property type="entry name" value="FERRITIN_LIKE"/>
    <property type="match status" value="1"/>
</dbReference>
<feature type="domain" description="Ferritin-like diiron" evidence="9">
    <location>
        <begin position="1"/>
        <end position="145"/>
    </location>
</feature>
<evidence type="ECO:0000256" key="3">
    <source>
        <dbReference type="ARBA" id="ARBA00022723"/>
    </source>
</evidence>
<evidence type="ECO:0000256" key="4">
    <source>
        <dbReference type="ARBA" id="ARBA00023002"/>
    </source>
</evidence>
<evidence type="ECO:0000256" key="7">
    <source>
        <dbReference type="PIRSR" id="PIRSR601519-1"/>
    </source>
</evidence>
<dbReference type="GO" id="GO:0004322">
    <property type="term" value="F:ferroxidase activity"/>
    <property type="evidence" value="ECO:0007669"/>
    <property type="project" value="TreeGrafter"/>
</dbReference>
<comment type="similarity">
    <text evidence="1 8">Belongs to the ferritin family. Prokaryotic subfamily.</text>
</comment>
<dbReference type="RefSeq" id="WP_142601651.1">
    <property type="nucleotide sequence ID" value="NZ_FXSZ01000002.1"/>
</dbReference>
<feature type="binding site" evidence="7">
    <location>
        <position position="94"/>
    </location>
    <ligand>
        <name>Fe cation</name>
        <dbReference type="ChEBI" id="CHEBI:24875"/>
        <label>1</label>
    </ligand>
</feature>
<dbReference type="FunFam" id="1.20.1260.10:FF:000001">
    <property type="entry name" value="Non-heme ferritin"/>
    <property type="match status" value="1"/>
</dbReference>
<evidence type="ECO:0000256" key="6">
    <source>
        <dbReference type="ARBA" id="ARBA00054546"/>
    </source>
</evidence>
<feature type="binding site" evidence="7">
    <location>
        <position position="127"/>
    </location>
    <ligand>
        <name>Fe cation</name>
        <dbReference type="ChEBI" id="CHEBI:24875"/>
        <label>1</label>
    </ligand>
</feature>
<proteinExistence type="inferred from homology"/>
<dbReference type="InterPro" id="IPR009078">
    <property type="entry name" value="Ferritin-like_SF"/>
</dbReference>
<keyword evidence="8" id="KW-0963">Cytoplasm</keyword>
<evidence type="ECO:0000256" key="5">
    <source>
        <dbReference type="ARBA" id="ARBA00023004"/>
    </source>
</evidence>
<dbReference type="EMBL" id="FXSZ01000002">
    <property type="protein sequence ID" value="SMO45881.1"/>
    <property type="molecule type" value="Genomic_DNA"/>
</dbReference>
<dbReference type="PANTHER" id="PTHR11431:SF127">
    <property type="entry name" value="BACTERIAL NON-HEME FERRITIN"/>
    <property type="match status" value="1"/>
</dbReference>
<keyword evidence="2 8" id="KW-0409">Iron storage</keyword>
<accession>A0A521BG16</accession>
<evidence type="ECO:0000256" key="1">
    <source>
        <dbReference type="ARBA" id="ARBA00006950"/>
    </source>
</evidence>
<dbReference type="GO" id="GO:0008199">
    <property type="term" value="F:ferric iron binding"/>
    <property type="evidence" value="ECO:0007669"/>
    <property type="project" value="InterPro"/>
</dbReference>
<sequence>MISKTMEKLLNEQINKELYSANLYLSMCSYFKDLELDGFANFYRIQSKEELFHASKQFDYMHDVGGKVTMMAVDAPETKFKSIIHVFQLTLEHEKTVTSSINNLVNQALSESDFATHNFLQWFIAEQVEEEASISNLLKKLEMIGDNSSAMYLLNAELGQRTYKEKSAGSNN</sequence>
<keyword evidence="4" id="KW-0560">Oxidoreductase</keyword>
<reference evidence="10 11" key="1">
    <citation type="submission" date="2017-05" db="EMBL/GenBank/DDBJ databases">
        <authorList>
            <person name="Varghese N."/>
            <person name="Submissions S."/>
        </authorList>
    </citation>
    <scope>NUCLEOTIDE SEQUENCE [LARGE SCALE GENOMIC DNA]</scope>
    <source>
        <strain evidence="10 11">DSM 21342</strain>
    </source>
</reference>
<feature type="binding site" evidence="7">
    <location>
        <position position="17"/>
    </location>
    <ligand>
        <name>Fe cation</name>
        <dbReference type="ChEBI" id="CHEBI:24875"/>
        <label>1</label>
    </ligand>
</feature>
<dbReference type="InterPro" id="IPR041719">
    <property type="entry name" value="Ferritin_prok"/>
</dbReference>
<dbReference type="Proteomes" id="UP000315971">
    <property type="component" value="Unassembled WGS sequence"/>
</dbReference>
<comment type="catalytic activity">
    <reaction evidence="8">
        <text>4 Fe(2+) + O2 + 6 H2O = 4 iron(III) oxide-hydroxide + 12 H(+)</text>
        <dbReference type="Rhea" id="RHEA:11972"/>
        <dbReference type="ChEBI" id="CHEBI:15377"/>
        <dbReference type="ChEBI" id="CHEBI:15378"/>
        <dbReference type="ChEBI" id="CHEBI:15379"/>
        <dbReference type="ChEBI" id="CHEBI:29033"/>
        <dbReference type="ChEBI" id="CHEBI:78619"/>
        <dbReference type="EC" id="1.16.3.2"/>
    </reaction>
</comment>
<dbReference type="GO" id="GO:0006826">
    <property type="term" value="P:iron ion transport"/>
    <property type="evidence" value="ECO:0007669"/>
    <property type="project" value="InterPro"/>
</dbReference>
<comment type="subcellular location">
    <subcellularLocation>
        <location evidence="8">Cytoplasm</location>
    </subcellularLocation>
</comment>
<comment type="function">
    <text evidence="6">May alleviate iron toxicity in the presence of oxygen.</text>
</comment>
<keyword evidence="5 7" id="KW-0408">Iron</keyword>
<dbReference type="InterPro" id="IPR012347">
    <property type="entry name" value="Ferritin-like"/>
</dbReference>
<protein>
    <recommendedName>
        <fullName evidence="8">Ferritin</fullName>
        <ecNumber evidence="8">1.16.3.2</ecNumber>
    </recommendedName>
</protein>
<dbReference type="PANTHER" id="PTHR11431">
    <property type="entry name" value="FERRITIN"/>
    <property type="match status" value="1"/>
</dbReference>
<dbReference type="Gene3D" id="1.20.1260.10">
    <property type="match status" value="1"/>
</dbReference>
<gene>
    <name evidence="10" type="ORF">SAMN06265350_102163</name>
</gene>
<organism evidence="10 11">
    <name type="scientific">Solitalea koreensis</name>
    <dbReference type="NCBI Taxonomy" id="543615"/>
    <lineage>
        <taxon>Bacteria</taxon>
        <taxon>Pseudomonadati</taxon>
        <taxon>Bacteroidota</taxon>
        <taxon>Sphingobacteriia</taxon>
        <taxon>Sphingobacteriales</taxon>
        <taxon>Sphingobacteriaceae</taxon>
        <taxon>Solitalea</taxon>
    </lineage>
</organism>
<dbReference type="InterPro" id="IPR008331">
    <property type="entry name" value="Ferritin_DPS_dom"/>
</dbReference>
<keyword evidence="3 7" id="KW-0479">Metal-binding</keyword>
<dbReference type="SUPFAM" id="SSF47240">
    <property type="entry name" value="Ferritin-like"/>
    <property type="match status" value="1"/>
</dbReference>
<dbReference type="GO" id="GO:0006879">
    <property type="term" value="P:intracellular iron ion homeostasis"/>
    <property type="evidence" value="ECO:0007669"/>
    <property type="project" value="UniProtKB-KW"/>
</dbReference>
<dbReference type="GO" id="GO:0042802">
    <property type="term" value="F:identical protein binding"/>
    <property type="evidence" value="ECO:0007669"/>
    <property type="project" value="UniProtKB-ARBA"/>
</dbReference>
<dbReference type="InterPro" id="IPR001519">
    <property type="entry name" value="Ferritin"/>
</dbReference>
<dbReference type="GO" id="GO:0005829">
    <property type="term" value="C:cytosol"/>
    <property type="evidence" value="ECO:0007669"/>
    <property type="project" value="TreeGrafter"/>
</dbReference>
<dbReference type="CDD" id="cd01055">
    <property type="entry name" value="Nonheme_Ferritin"/>
    <property type="match status" value="1"/>
</dbReference>
<evidence type="ECO:0000313" key="10">
    <source>
        <dbReference type="EMBL" id="SMO45881.1"/>
    </source>
</evidence>
<dbReference type="Pfam" id="PF00210">
    <property type="entry name" value="Ferritin"/>
    <property type="match status" value="1"/>
</dbReference>
<keyword evidence="11" id="KW-1185">Reference proteome</keyword>
<comment type="function">
    <text evidence="8">Iron-storage protein.</text>
</comment>
<evidence type="ECO:0000259" key="9">
    <source>
        <dbReference type="PROSITE" id="PS50905"/>
    </source>
</evidence>
<feature type="binding site" evidence="7">
    <location>
        <position position="53"/>
    </location>
    <ligand>
        <name>Fe cation</name>
        <dbReference type="ChEBI" id="CHEBI:24875"/>
        <label>1</label>
    </ligand>
</feature>
<dbReference type="InterPro" id="IPR009040">
    <property type="entry name" value="Ferritin-like_diiron"/>
</dbReference>
<evidence type="ECO:0000313" key="11">
    <source>
        <dbReference type="Proteomes" id="UP000315971"/>
    </source>
</evidence>
<feature type="binding site" evidence="7">
    <location>
        <position position="50"/>
    </location>
    <ligand>
        <name>Fe cation</name>
        <dbReference type="ChEBI" id="CHEBI:24875"/>
        <label>1</label>
    </ligand>
</feature>
<dbReference type="EC" id="1.16.3.2" evidence="8"/>
<dbReference type="AlphaFoldDB" id="A0A521BG16"/>
<evidence type="ECO:0000256" key="2">
    <source>
        <dbReference type="ARBA" id="ARBA00022434"/>
    </source>
</evidence>
<evidence type="ECO:0000256" key="8">
    <source>
        <dbReference type="RuleBase" id="RU361145"/>
    </source>
</evidence>
<dbReference type="OrthoDB" id="9801481at2"/>
<dbReference type="GO" id="GO:0008198">
    <property type="term" value="F:ferrous iron binding"/>
    <property type="evidence" value="ECO:0007669"/>
    <property type="project" value="TreeGrafter"/>
</dbReference>